<feature type="region of interest" description="Disordered" evidence="1">
    <location>
        <begin position="1"/>
        <end position="32"/>
    </location>
</feature>
<feature type="domain" description="Peptidase S24/S26A/S26B/S26C" evidence="2">
    <location>
        <begin position="81"/>
        <end position="176"/>
    </location>
</feature>
<dbReference type="Proteomes" id="UP000214610">
    <property type="component" value="Unassembled WGS sequence"/>
</dbReference>
<evidence type="ECO:0000259" key="2">
    <source>
        <dbReference type="Pfam" id="PF00717"/>
    </source>
</evidence>
<proteinExistence type="predicted"/>
<protein>
    <recommendedName>
        <fullName evidence="2">Peptidase S24/S26A/S26B/S26C domain-containing protein</fullName>
    </recommendedName>
</protein>
<dbReference type="InterPro" id="IPR015927">
    <property type="entry name" value="Peptidase_S24_S26A/B/C"/>
</dbReference>
<organism evidence="3 4">
    <name type="scientific">Turicimonas muris</name>
    <dbReference type="NCBI Taxonomy" id="1796652"/>
    <lineage>
        <taxon>Bacteria</taxon>
        <taxon>Pseudomonadati</taxon>
        <taxon>Pseudomonadota</taxon>
        <taxon>Betaproteobacteria</taxon>
        <taxon>Burkholderiales</taxon>
        <taxon>Sutterellaceae</taxon>
        <taxon>Turicimonas</taxon>
    </lineage>
</organism>
<dbReference type="EMBL" id="NHMP01000010">
    <property type="protein sequence ID" value="OXE44535.1"/>
    <property type="molecule type" value="Genomic_DNA"/>
</dbReference>
<comment type="caution">
    <text evidence="3">The sequence shown here is derived from an EMBL/GenBank/DDBJ whole genome shotgun (WGS) entry which is preliminary data.</text>
</comment>
<dbReference type="InterPro" id="IPR036286">
    <property type="entry name" value="LexA/Signal_pep-like_sf"/>
</dbReference>
<reference evidence="4" key="1">
    <citation type="submission" date="2017-05" db="EMBL/GenBank/DDBJ databases">
        <title>Improved OligoMM genomes.</title>
        <authorList>
            <person name="Garzetti D."/>
        </authorList>
    </citation>
    <scope>NUCLEOTIDE SEQUENCE [LARGE SCALE GENOMIC DNA]</scope>
    <source>
        <strain evidence="4">YL45</strain>
    </source>
</reference>
<dbReference type="AlphaFoldDB" id="A0A227KCZ7"/>
<keyword evidence="4" id="KW-1185">Reference proteome</keyword>
<accession>A0A227KCZ7</accession>
<dbReference type="GeneID" id="78361260"/>
<evidence type="ECO:0000313" key="3">
    <source>
        <dbReference type="EMBL" id="OXE44535.1"/>
    </source>
</evidence>
<dbReference type="Pfam" id="PF00717">
    <property type="entry name" value="Peptidase_S24"/>
    <property type="match status" value="1"/>
</dbReference>
<dbReference type="Gene3D" id="2.10.109.10">
    <property type="entry name" value="Umud Fragment, subunit A"/>
    <property type="match status" value="1"/>
</dbReference>
<evidence type="ECO:0000256" key="1">
    <source>
        <dbReference type="SAM" id="MobiDB-lite"/>
    </source>
</evidence>
<gene>
    <name evidence="3" type="ORF">ADH67_11675</name>
</gene>
<name>A0A227KCZ7_9BURK</name>
<sequence>MTNSSHKRAAKSGWGGKRAGAGRKPGPDASVSKVTTVVLTEDLIAKLRELGGSKWVREQIQKSGTEKISNPDSQPSFSENTSLDLNRLLIHDPLSSLICSAPDDSAFSSGIKHGDMLIVNSKVPPKESNVVLVRHNSSYSLRKFRMEGNAVTLSMDTPTGEVVYSLADSECCILGVIQYVIKSLP</sequence>
<evidence type="ECO:0000313" key="4">
    <source>
        <dbReference type="Proteomes" id="UP000214610"/>
    </source>
</evidence>
<dbReference type="SUPFAM" id="SSF51306">
    <property type="entry name" value="LexA/Signal peptidase"/>
    <property type="match status" value="1"/>
</dbReference>
<feature type="compositionally biased region" description="Basic residues" evidence="1">
    <location>
        <begin position="1"/>
        <end position="10"/>
    </location>
</feature>
<dbReference type="RefSeq" id="WP_066592394.1">
    <property type="nucleotide sequence ID" value="NZ_CAJTBZ010000045.1"/>
</dbReference>